<dbReference type="PANTHER" id="PTHR35602">
    <property type="entry name" value="ESTERASE YQIA-RELATED"/>
    <property type="match status" value="1"/>
</dbReference>
<dbReference type="Pfam" id="PF05728">
    <property type="entry name" value="UPF0227"/>
    <property type="match status" value="1"/>
</dbReference>
<evidence type="ECO:0000313" key="3">
    <source>
        <dbReference type="Proteomes" id="UP001169491"/>
    </source>
</evidence>
<dbReference type="EMBL" id="JAGGJC010000005">
    <property type="protein sequence ID" value="MDN7130419.1"/>
    <property type="molecule type" value="Genomic_DNA"/>
</dbReference>
<sequence length="201" mass="22467">MTTPVIIFIHGFGSNGYGSKAQAMREYCQQHSIPYSAPSLSHIPDLALQTLRELIEQLQRVSGERSLCLMGSSLGGFYAQVLALEYALPVVLINPSMHAGRSLRRALGTAINYYDDSPYQWRESYVDMLDKLEPSYPLSFSKEQCWLLAQTGDELLDYREAVKALPQAKHTIEPGGDHGFQGFASHIPEIVSFFRYAITST</sequence>
<accession>A0AAW7R038</accession>
<dbReference type="RefSeq" id="WP_301774083.1">
    <property type="nucleotide sequence ID" value="NZ_JAGGJB010000002.1"/>
</dbReference>
<dbReference type="SUPFAM" id="SSF53474">
    <property type="entry name" value="alpha/beta-Hydrolases"/>
    <property type="match status" value="1"/>
</dbReference>
<dbReference type="Gene3D" id="3.40.50.1820">
    <property type="entry name" value="alpha/beta hydrolase"/>
    <property type="match status" value="1"/>
</dbReference>
<organism evidence="1 4">
    <name type="scientific">Pseudidiomarina terrestris</name>
    <dbReference type="NCBI Taxonomy" id="2820060"/>
    <lineage>
        <taxon>Bacteria</taxon>
        <taxon>Pseudomonadati</taxon>
        <taxon>Pseudomonadota</taxon>
        <taxon>Gammaproteobacteria</taxon>
        <taxon>Alteromonadales</taxon>
        <taxon>Idiomarinaceae</taxon>
        <taxon>Pseudidiomarina</taxon>
    </lineage>
</organism>
<proteinExistence type="predicted"/>
<keyword evidence="3" id="KW-1185">Reference proteome</keyword>
<dbReference type="InterPro" id="IPR029058">
    <property type="entry name" value="AB_hydrolase_fold"/>
</dbReference>
<evidence type="ECO:0000313" key="4">
    <source>
        <dbReference type="Proteomes" id="UP001169492"/>
    </source>
</evidence>
<keyword evidence="1" id="KW-0378">Hydrolase</keyword>
<dbReference type="PANTHER" id="PTHR35602:SF3">
    <property type="entry name" value="ESTERASE YQIA"/>
    <property type="match status" value="1"/>
</dbReference>
<evidence type="ECO:0000313" key="1">
    <source>
        <dbReference type="EMBL" id="MDN7123919.1"/>
    </source>
</evidence>
<gene>
    <name evidence="1" type="ORF">J6I90_03430</name>
    <name evidence="2" type="ORF">J6I92_11105</name>
</gene>
<dbReference type="EMBL" id="JAGGJB010000002">
    <property type="protein sequence ID" value="MDN7123919.1"/>
    <property type="molecule type" value="Genomic_DNA"/>
</dbReference>
<reference evidence="3 4" key="1">
    <citation type="submission" date="2021-03" db="EMBL/GenBank/DDBJ databases">
        <title>Pseudidiomarina terrestris, a new bacterium isolated from saline soil.</title>
        <authorList>
            <person name="Galisteo C."/>
            <person name="De La Haba R."/>
            <person name="Sanchez-Porro C."/>
            <person name="Ventosa A."/>
        </authorList>
    </citation>
    <scope>NUCLEOTIDE SEQUENCE [LARGE SCALE GENOMIC DNA]</scope>
    <source>
        <strain evidence="1 4">1APP75-32.1</strain>
        <strain evidence="3">1APR75-15</strain>
        <strain evidence="2">1ASR75-15</strain>
    </source>
</reference>
<dbReference type="InterPro" id="IPR008886">
    <property type="entry name" value="UPF0227/Esterase_YqiA"/>
</dbReference>
<evidence type="ECO:0000313" key="2">
    <source>
        <dbReference type="EMBL" id="MDN7130419.1"/>
    </source>
</evidence>
<dbReference type="GO" id="GO:0016787">
    <property type="term" value="F:hydrolase activity"/>
    <property type="evidence" value="ECO:0007669"/>
    <property type="project" value="UniProtKB-KW"/>
</dbReference>
<protein>
    <submittedName>
        <fullName evidence="1">Alpha/beta fold hydrolase</fullName>
    </submittedName>
</protein>
<comment type="caution">
    <text evidence="1">The sequence shown here is derived from an EMBL/GenBank/DDBJ whole genome shotgun (WGS) entry which is preliminary data.</text>
</comment>
<dbReference type="AlphaFoldDB" id="A0AAW7R038"/>
<dbReference type="Proteomes" id="UP001169492">
    <property type="component" value="Unassembled WGS sequence"/>
</dbReference>
<dbReference type="Proteomes" id="UP001169491">
    <property type="component" value="Unassembled WGS sequence"/>
</dbReference>
<name>A0AAW7R038_9GAMM</name>